<name>A0AAN6TU67_9PEZI</name>
<evidence type="ECO:0000313" key="3">
    <source>
        <dbReference type="Proteomes" id="UP001302602"/>
    </source>
</evidence>
<keyword evidence="2" id="KW-0808">Transferase</keyword>
<dbReference type="Gene3D" id="3.40.50.150">
    <property type="entry name" value="Vaccinia Virus protein VP39"/>
    <property type="match status" value="1"/>
</dbReference>
<keyword evidence="2" id="KW-0489">Methyltransferase</keyword>
<reference evidence="2" key="2">
    <citation type="submission" date="2023-05" db="EMBL/GenBank/DDBJ databases">
        <authorList>
            <consortium name="Lawrence Berkeley National Laboratory"/>
            <person name="Steindorff A."/>
            <person name="Hensen N."/>
            <person name="Bonometti L."/>
            <person name="Westerberg I."/>
            <person name="Brannstrom I.O."/>
            <person name="Guillou S."/>
            <person name="Cros-Aarteil S."/>
            <person name="Calhoun S."/>
            <person name="Haridas S."/>
            <person name="Kuo A."/>
            <person name="Mondo S."/>
            <person name="Pangilinan J."/>
            <person name="Riley R."/>
            <person name="Labutti K."/>
            <person name="Andreopoulos B."/>
            <person name="Lipzen A."/>
            <person name="Chen C."/>
            <person name="Yanf M."/>
            <person name="Daum C."/>
            <person name="Ng V."/>
            <person name="Clum A."/>
            <person name="Ohm R."/>
            <person name="Martin F."/>
            <person name="Silar P."/>
            <person name="Natvig D."/>
            <person name="Lalanne C."/>
            <person name="Gautier V."/>
            <person name="Ament-Velasquez S.L."/>
            <person name="Kruys A."/>
            <person name="Hutchinson M.I."/>
            <person name="Powell A.J."/>
            <person name="Barry K."/>
            <person name="Miller A.N."/>
            <person name="Grigoriev I.V."/>
            <person name="Debuchy R."/>
            <person name="Gladieux P."/>
            <person name="Thoren M.H."/>
            <person name="Johannesson H."/>
        </authorList>
    </citation>
    <scope>NUCLEOTIDE SEQUENCE</scope>
    <source>
        <strain evidence="2">CBS 731.68</strain>
    </source>
</reference>
<dbReference type="Pfam" id="PF13489">
    <property type="entry name" value="Methyltransf_23"/>
    <property type="match status" value="1"/>
</dbReference>
<dbReference type="RefSeq" id="XP_062644006.1">
    <property type="nucleotide sequence ID" value="XM_062789438.1"/>
</dbReference>
<comment type="similarity">
    <text evidence="1">Belongs to the methyltransferase superfamily. LaeA methyltransferase family.</text>
</comment>
<comment type="caution">
    <text evidence="2">The sequence shown here is derived from an EMBL/GenBank/DDBJ whole genome shotgun (WGS) entry which is preliminary data.</text>
</comment>
<organism evidence="2 3">
    <name type="scientific">Parathielavia appendiculata</name>
    <dbReference type="NCBI Taxonomy" id="2587402"/>
    <lineage>
        <taxon>Eukaryota</taxon>
        <taxon>Fungi</taxon>
        <taxon>Dikarya</taxon>
        <taxon>Ascomycota</taxon>
        <taxon>Pezizomycotina</taxon>
        <taxon>Sordariomycetes</taxon>
        <taxon>Sordariomycetidae</taxon>
        <taxon>Sordariales</taxon>
        <taxon>Chaetomiaceae</taxon>
        <taxon>Parathielavia</taxon>
    </lineage>
</organism>
<dbReference type="EMBL" id="MU853240">
    <property type="protein sequence ID" value="KAK4120235.1"/>
    <property type="molecule type" value="Genomic_DNA"/>
</dbReference>
<dbReference type="CDD" id="cd02440">
    <property type="entry name" value="AdoMet_MTases"/>
    <property type="match status" value="1"/>
</dbReference>
<dbReference type="GO" id="GO:0032259">
    <property type="term" value="P:methylation"/>
    <property type="evidence" value="ECO:0007669"/>
    <property type="project" value="UniProtKB-KW"/>
</dbReference>
<dbReference type="Proteomes" id="UP001302602">
    <property type="component" value="Unassembled WGS sequence"/>
</dbReference>
<dbReference type="PANTHER" id="PTHR43591">
    <property type="entry name" value="METHYLTRANSFERASE"/>
    <property type="match status" value="1"/>
</dbReference>
<dbReference type="SUPFAM" id="SSF53335">
    <property type="entry name" value="S-adenosyl-L-methionine-dependent methyltransferases"/>
    <property type="match status" value="1"/>
</dbReference>
<dbReference type="InterPro" id="IPR029063">
    <property type="entry name" value="SAM-dependent_MTases_sf"/>
</dbReference>
<accession>A0AAN6TU67</accession>
<protein>
    <submittedName>
        <fullName evidence="2">S-adenosyl-L-methionine-dependent methyltransferase</fullName>
    </submittedName>
</protein>
<dbReference type="GeneID" id="87826208"/>
<feature type="non-terminal residue" evidence="2">
    <location>
        <position position="1"/>
    </location>
</feature>
<evidence type="ECO:0000313" key="2">
    <source>
        <dbReference type="EMBL" id="KAK4120235.1"/>
    </source>
</evidence>
<gene>
    <name evidence="2" type="ORF">N657DRAFT_580131</name>
</gene>
<dbReference type="AlphaFoldDB" id="A0AAN6TU67"/>
<evidence type="ECO:0000256" key="1">
    <source>
        <dbReference type="ARBA" id="ARBA00038158"/>
    </source>
</evidence>
<sequence>FSDGDSAYGSLAGSSRTGSITSSITNYVYENGRRYHAYRSGQYVLPNDEAEQERLDLQHHIWRLLLQGALYTAPLKIPHPAGEERSTEMGGGGAEFRILDLGCGTGIWAIDMADEFPRASVFGVDLSPIQPEWVPGNCRFHVDDYEDEWTYREDEKFDYIHGRALSGTVADWGNFYRQVRQHLKPGGWCEMQEYDAWIFSDDDSFERALWTKEWVQKLDDASKMYGKQINVAKKHKQWMIDAGFEDVQEKIIRIPIGPWAKDPALKELGRFEQMHMQMSVASHTPALFTRVWNYSEQQVQLLIEGVKREFRSRDLRLITSYRFIIGKSPGPPSQVQ</sequence>
<dbReference type="PANTHER" id="PTHR43591:SF10">
    <property type="entry name" value="ABC TRANSMEMBRANE TYPE-1 DOMAIN-CONTAINING PROTEIN-RELATED"/>
    <property type="match status" value="1"/>
</dbReference>
<dbReference type="GO" id="GO:0008168">
    <property type="term" value="F:methyltransferase activity"/>
    <property type="evidence" value="ECO:0007669"/>
    <property type="project" value="UniProtKB-KW"/>
</dbReference>
<keyword evidence="3" id="KW-1185">Reference proteome</keyword>
<reference evidence="2" key="1">
    <citation type="journal article" date="2023" name="Mol. Phylogenet. Evol.">
        <title>Genome-scale phylogeny and comparative genomics of the fungal order Sordariales.</title>
        <authorList>
            <person name="Hensen N."/>
            <person name="Bonometti L."/>
            <person name="Westerberg I."/>
            <person name="Brannstrom I.O."/>
            <person name="Guillou S."/>
            <person name="Cros-Aarteil S."/>
            <person name="Calhoun S."/>
            <person name="Haridas S."/>
            <person name="Kuo A."/>
            <person name="Mondo S."/>
            <person name="Pangilinan J."/>
            <person name="Riley R."/>
            <person name="LaButti K."/>
            <person name="Andreopoulos B."/>
            <person name="Lipzen A."/>
            <person name="Chen C."/>
            <person name="Yan M."/>
            <person name="Daum C."/>
            <person name="Ng V."/>
            <person name="Clum A."/>
            <person name="Steindorff A."/>
            <person name="Ohm R.A."/>
            <person name="Martin F."/>
            <person name="Silar P."/>
            <person name="Natvig D.O."/>
            <person name="Lalanne C."/>
            <person name="Gautier V."/>
            <person name="Ament-Velasquez S.L."/>
            <person name="Kruys A."/>
            <person name="Hutchinson M.I."/>
            <person name="Powell A.J."/>
            <person name="Barry K."/>
            <person name="Miller A.N."/>
            <person name="Grigoriev I.V."/>
            <person name="Debuchy R."/>
            <person name="Gladieux P."/>
            <person name="Hiltunen Thoren M."/>
            <person name="Johannesson H."/>
        </authorList>
    </citation>
    <scope>NUCLEOTIDE SEQUENCE</scope>
    <source>
        <strain evidence="2">CBS 731.68</strain>
    </source>
</reference>
<proteinExistence type="inferred from homology"/>